<dbReference type="GO" id="GO:0019903">
    <property type="term" value="F:protein phosphatase binding"/>
    <property type="evidence" value="ECO:0007669"/>
    <property type="project" value="InterPro"/>
</dbReference>
<evidence type="ECO:0000313" key="4">
    <source>
        <dbReference type="Proteomes" id="UP001362999"/>
    </source>
</evidence>
<dbReference type="Pfam" id="PF04499">
    <property type="entry name" value="SAPS"/>
    <property type="match status" value="1"/>
</dbReference>
<proteinExistence type="inferred from homology"/>
<feature type="region of interest" description="Disordered" evidence="2">
    <location>
        <begin position="81"/>
        <end position="105"/>
    </location>
</feature>
<gene>
    <name evidence="3" type="ORF">R3P38DRAFT_3429459</name>
</gene>
<dbReference type="EMBL" id="JAWWNJ010000107">
    <property type="protein sequence ID" value="KAK6992779.1"/>
    <property type="molecule type" value="Genomic_DNA"/>
</dbReference>
<reference evidence="3 4" key="1">
    <citation type="journal article" date="2024" name="J Genomics">
        <title>Draft genome sequencing and assembly of Favolaschia claudopus CIRM-BRFM 2984 isolated from oak limbs.</title>
        <authorList>
            <person name="Navarro D."/>
            <person name="Drula E."/>
            <person name="Chaduli D."/>
            <person name="Cazenave R."/>
            <person name="Ahrendt S."/>
            <person name="Wang J."/>
            <person name="Lipzen A."/>
            <person name="Daum C."/>
            <person name="Barry K."/>
            <person name="Grigoriev I.V."/>
            <person name="Favel A."/>
            <person name="Rosso M.N."/>
            <person name="Martin F."/>
        </authorList>
    </citation>
    <scope>NUCLEOTIDE SEQUENCE [LARGE SCALE GENOMIC DNA]</scope>
    <source>
        <strain evidence="3 4">CIRM-BRFM 2984</strain>
    </source>
</reference>
<comment type="caution">
    <text evidence="3">The sequence shown here is derived from an EMBL/GenBank/DDBJ whole genome shotgun (WGS) entry which is preliminary data.</text>
</comment>
<evidence type="ECO:0000256" key="2">
    <source>
        <dbReference type="SAM" id="MobiDB-lite"/>
    </source>
</evidence>
<organism evidence="3 4">
    <name type="scientific">Favolaschia claudopus</name>
    <dbReference type="NCBI Taxonomy" id="2862362"/>
    <lineage>
        <taxon>Eukaryota</taxon>
        <taxon>Fungi</taxon>
        <taxon>Dikarya</taxon>
        <taxon>Basidiomycota</taxon>
        <taxon>Agaricomycotina</taxon>
        <taxon>Agaricomycetes</taxon>
        <taxon>Agaricomycetidae</taxon>
        <taxon>Agaricales</taxon>
        <taxon>Marasmiineae</taxon>
        <taxon>Mycenaceae</taxon>
        <taxon>Favolaschia</taxon>
    </lineage>
</organism>
<sequence>MSNVEPPAGGNGGMGRELAVSLFRDAKLMHRIVEGQRMNDSDEACAKSKSVRLGFMGHLTLSAEDVSPLWSVSRLSCATPSGHMHPSLIGTTTSRGAAEEETVNR</sequence>
<evidence type="ECO:0000313" key="3">
    <source>
        <dbReference type="EMBL" id="KAK6992779.1"/>
    </source>
</evidence>
<comment type="similarity">
    <text evidence="1">Belongs to the SAPS family.</text>
</comment>
<protein>
    <submittedName>
        <fullName evidence="3">Uncharacterized protein</fullName>
    </submittedName>
</protein>
<evidence type="ECO:0000256" key="1">
    <source>
        <dbReference type="ARBA" id="ARBA00006180"/>
    </source>
</evidence>
<dbReference type="AlphaFoldDB" id="A0AAV9ZUW1"/>
<dbReference type="Proteomes" id="UP001362999">
    <property type="component" value="Unassembled WGS sequence"/>
</dbReference>
<name>A0AAV9ZUW1_9AGAR</name>
<keyword evidence="4" id="KW-1185">Reference proteome</keyword>
<dbReference type="InterPro" id="IPR007587">
    <property type="entry name" value="SAPS"/>
</dbReference>
<accession>A0AAV9ZUW1</accession>